<evidence type="ECO:0000259" key="6">
    <source>
        <dbReference type="SMART" id="SM00082"/>
    </source>
</evidence>
<keyword evidence="4" id="KW-0812">Transmembrane</keyword>
<keyword evidence="4" id="KW-1133">Transmembrane helix</keyword>
<dbReference type="OrthoDB" id="6287021at2759"/>
<dbReference type="PANTHER" id="PTHR45712:SF22">
    <property type="entry name" value="INSULIN-LIKE GROWTH FACTOR-BINDING PROTEIN COMPLEX ACID LABILE SUBUNIT"/>
    <property type="match status" value="1"/>
</dbReference>
<keyword evidence="8" id="KW-1185">Reference proteome</keyword>
<feature type="transmembrane region" description="Helical" evidence="4">
    <location>
        <begin position="572"/>
        <end position="599"/>
    </location>
</feature>
<proteinExistence type="predicted"/>
<dbReference type="AlphaFoldDB" id="A0A8W8MF86"/>
<evidence type="ECO:0000256" key="1">
    <source>
        <dbReference type="ARBA" id="ARBA00022614"/>
    </source>
</evidence>
<dbReference type="EnsemblMetazoa" id="G32491.1">
    <property type="protein sequence ID" value="G32491.1:cds"/>
    <property type="gene ID" value="G32491"/>
</dbReference>
<keyword evidence="4" id="KW-0472">Membrane</keyword>
<name>A0A8W8MF86_MAGGI</name>
<keyword evidence="2 5" id="KW-0732">Signal</keyword>
<evidence type="ECO:0000313" key="7">
    <source>
        <dbReference type="EnsemblMetazoa" id="G32491.1:cds"/>
    </source>
</evidence>
<protein>
    <recommendedName>
        <fullName evidence="6">LRRCT domain-containing protein</fullName>
    </recommendedName>
</protein>
<dbReference type="InterPro" id="IPR001611">
    <property type="entry name" value="Leu-rich_rpt"/>
</dbReference>
<dbReference type="SMART" id="SM00082">
    <property type="entry name" value="LRRCT"/>
    <property type="match status" value="1"/>
</dbReference>
<dbReference type="SMART" id="SM00369">
    <property type="entry name" value="LRR_TYP"/>
    <property type="match status" value="10"/>
</dbReference>
<dbReference type="InterPro" id="IPR032675">
    <property type="entry name" value="LRR_dom_sf"/>
</dbReference>
<dbReference type="Gene3D" id="3.80.10.10">
    <property type="entry name" value="Ribonuclease Inhibitor"/>
    <property type="match status" value="3"/>
</dbReference>
<dbReference type="Proteomes" id="UP000005408">
    <property type="component" value="Unassembled WGS sequence"/>
</dbReference>
<dbReference type="InterPro" id="IPR003591">
    <property type="entry name" value="Leu-rich_rpt_typical-subtyp"/>
</dbReference>
<dbReference type="SUPFAM" id="SSF52058">
    <property type="entry name" value="L domain-like"/>
    <property type="match status" value="2"/>
</dbReference>
<evidence type="ECO:0000256" key="4">
    <source>
        <dbReference type="SAM" id="Phobius"/>
    </source>
</evidence>
<evidence type="ECO:0000313" key="8">
    <source>
        <dbReference type="Proteomes" id="UP000005408"/>
    </source>
</evidence>
<feature type="chain" id="PRO_5036459547" description="LRRCT domain-containing protein" evidence="5">
    <location>
        <begin position="20"/>
        <end position="622"/>
    </location>
</feature>
<sequence length="622" mass="71179">MHVLKLLLIVAVFCGSSNAKPCPTKHCVCFPAESDSSLRVLDCRSIPKISDLHNGKSTNELFYEVFFRNSNLTNIQEGDLFGIRTKRLDFGNNNNIQSIHARAFSGLRFDLQYLSLHGDGRIGIPFNALQNLFSLDMLVLENFVLPYLDNSIPFYLLPNLKILSLTNMSVGFFSSETFVNPAYKLTDFRFANNPRVSTFPVGAMAHLHHLKKLSWNGNNMAIIPARAFNDLTHLHTLDLSKNELRMLEDNCFSGVTKHLRSLDLSENKLTTISILQEFSKTSWKNLKKLSLSFNQLAFLNHGLFITMENLEHLDLSSNKFSEVRASDFKHLTHLESLDLSENNLVTLSVEALTFTKVLMKLDLQYQRTGTNTLEFTDIDRLKEKPRVQKLYLSNTKLSDSNFWQILQHLPRLSYLHADNSGLSMLAPDEFKNTNLSYISIRHNHLFKLFDGTFSGLEQTLETINLRNNRLNGVEECVFKHLKVLKFLDLSSNLFDCTCGLQWFSDWLKIPKLGPAFDHLIHRYDIKCNTPWKFHDRNFETVMKSLGCESKSPKSCAQSTGQVMYSSQENFSWNWTFTLIMVVSVILPALFLCFVTTLLISMARSAYKEHAYRKARTTVSNGV</sequence>
<organism evidence="7 8">
    <name type="scientific">Magallana gigas</name>
    <name type="common">Pacific oyster</name>
    <name type="synonym">Crassostrea gigas</name>
    <dbReference type="NCBI Taxonomy" id="29159"/>
    <lineage>
        <taxon>Eukaryota</taxon>
        <taxon>Metazoa</taxon>
        <taxon>Spiralia</taxon>
        <taxon>Lophotrochozoa</taxon>
        <taxon>Mollusca</taxon>
        <taxon>Bivalvia</taxon>
        <taxon>Autobranchia</taxon>
        <taxon>Pteriomorphia</taxon>
        <taxon>Ostreida</taxon>
        <taxon>Ostreoidea</taxon>
        <taxon>Ostreidae</taxon>
        <taxon>Magallana</taxon>
    </lineage>
</organism>
<dbReference type="InterPro" id="IPR000483">
    <property type="entry name" value="Cys-rich_flank_reg_C"/>
</dbReference>
<keyword evidence="1" id="KW-0433">Leucine-rich repeat</keyword>
<dbReference type="PRINTS" id="PR00019">
    <property type="entry name" value="LEURICHRPT"/>
</dbReference>
<accession>A0A8W8MF86</accession>
<evidence type="ECO:0000256" key="2">
    <source>
        <dbReference type="ARBA" id="ARBA00022729"/>
    </source>
</evidence>
<reference evidence="7" key="1">
    <citation type="submission" date="2022-08" db="UniProtKB">
        <authorList>
            <consortium name="EnsemblMetazoa"/>
        </authorList>
    </citation>
    <scope>IDENTIFICATION</scope>
    <source>
        <strain evidence="7">05x7-T-G4-1.051#20</strain>
    </source>
</reference>
<evidence type="ECO:0000256" key="3">
    <source>
        <dbReference type="ARBA" id="ARBA00022737"/>
    </source>
</evidence>
<dbReference type="PROSITE" id="PS51450">
    <property type="entry name" value="LRR"/>
    <property type="match status" value="2"/>
</dbReference>
<feature type="domain" description="LRRCT" evidence="6">
    <location>
        <begin position="492"/>
        <end position="548"/>
    </location>
</feature>
<dbReference type="PANTHER" id="PTHR45712">
    <property type="entry name" value="AGAP008170-PA"/>
    <property type="match status" value="1"/>
</dbReference>
<feature type="signal peptide" evidence="5">
    <location>
        <begin position="1"/>
        <end position="19"/>
    </location>
</feature>
<evidence type="ECO:0000256" key="5">
    <source>
        <dbReference type="SAM" id="SignalP"/>
    </source>
</evidence>
<dbReference type="Pfam" id="PF13855">
    <property type="entry name" value="LRR_8"/>
    <property type="match status" value="3"/>
</dbReference>
<keyword evidence="3" id="KW-0677">Repeat</keyword>
<dbReference type="SMART" id="SM00365">
    <property type="entry name" value="LRR_SD22"/>
    <property type="match status" value="6"/>
</dbReference>
<dbReference type="InterPro" id="IPR050333">
    <property type="entry name" value="SLRP"/>
</dbReference>